<evidence type="ECO:0000313" key="2">
    <source>
        <dbReference type="Proteomes" id="UP001055879"/>
    </source>
</evidence>
<name>A0ACB9B149_ARCLA</name>
<gene>
    <name evidence="1" type="ORF">L6452_22785</name>
</gene>
<proteinExistence type="predicted"/>
<accession>A0ACB9B149</accession>
<comment type="caution">
    <text evidence="1">The sequence shown here is derived from an EMBL/GenBank/DDBJ whole genome shotgun (WGS) entry which is preliminary data.</text>
</comment>
<protein>
    <submittedName>
        <fullName evidence="1">Uncharacterized protein</fullName>
    </submittedName>
</protein>
<reference evidence="2" key="1">
    <citation type="journal article" date="2022" name="Mol. Ecol. Resour.">
        <title>The genomes of chicory, endive, great burdock and yacon provide insights into Asteraceae palaeo-polyploidization history and plant inulin production.</title>
        <authorList>
            <person name="Fan W."/>
            <person name="Wang S."/>
            <person name="Wang H."/>
            <person name="Wang A."/>
            <person name="Jiang F."/>
            <person name="Liu H."/>
            <person name="Zhao H."/>
            <person name="Xu D."/>
            <person name="Zhang Y."/>
        </authorList>
    </citation>
    <scope>NUCLEOTIDE SEQUENCE [LARGE SCALE GENOMIC DNA]</scope>
    <source>
        <strain evidence="2">cv. Niubang</strain>
    </source>
</reference>
<dbReference type="EMBL" id="CM042053">
    <property type="protein sequence ID" value="KAI3715798.1"/>
    <property type="molecule type" value="Genomic_DNA"/>
</dbReference>
<reference evidence="1 2" key="2">
    <citation type="journal article" date="2022" name="Mol. Ecol. Resour.">
        <title>The genomes of chicory, endive, great burdock and yacon provide insights into Asteraceae paleo-polyploidization history and plant inulin production.</title>
        <authorList>
            <person name="Fan W."/>
            <person name="Wang S."/>
            <person name="Wang H."/>
            <person name="Wang A."/>
            <person name="Jiang F."/>
            <person name="Liu H."/>
            <person name="Zhao H."/>
            <person name="Xu D."/>
            <person name="Zhang Y."/>
        </authorList>
    </citation>
    <scope>NUCLEOTIDE SEQUENCE [LARGE SCALE GENOMIC DNA]</scope>
    <source>
        <strain evidence="2">cv. Niubang</strain>
    </source>
</reference>
<keyword evidence="2" id="KW-1185">Reference proteome</keyword>
<evidence type="ECO:0000313" key="1">
    <source>
        <dbReference type="EMBL" id="KAI3715798.1"/>
    </source>
</evidence>
<sequence length="108" mass="11472">MGTKTKQKLWDVATRMSQKLNKKQKKIKPVTKALQRRLEDAIGEQRTIDHTGIGAAAAVTASWQLLVDSVARETREGALISAVGTGIGVAAAVTATWQLLSVFGSALG</sequence>
<dbReference type="Proteomes" id="UP001055879">
    <property type="component" value="Linkage Group LG07"/>
</dbReference>
<organism evidence="1 2">
    <name type="scientific">Arctium lappa</name>
    <name type="common">Greater burdock</name>
    <name type="synonym">Lappa major</name>
    <dbReference type="NCBI Taxonomy" id="4217"/>
    <lineage>
        <taxon>Eukaryota</taxon>
        <taxon>Viridiplantae</taxon>
        <taxon>Streptophyta</taxon>
        <taxon>Embryophyta</taxon>
        <taxon>Tracheophyta</taxon>
        <taxon>Spermatophyta</taxon>
        <taxon>Magnoliopsida</taxon>
        <taxon>eudicotyledons</taxon>
        <taxon>Gunneridae</taxon>
        <taxon>Pentapetalae</taxon>
        <taxon>asterids</taxon>
        <taxon>campanulids</taxon>
        <taxon>Asterales</taxon>
        <taxon>Asteraceae</taxon>
        <taxon>Carduoideae</taxon>
        <taxon>Cardueae</taxon>
        <taxon>Arctiinae</taxon>
        <taxon>Arctium</taxon>
    </lineage>
</organism>